<keyword evidence="3" id="KW-0275">Fatty acid biosynthesis</keyword>
<dbReference type="SUPFAM" id="SSF47336">
    <property type="entry name" value="ACP-like"/>
    <property type="match status" value="1"/>
</dbReference>
<dbReference type="EMBL" id="JAAAMG010000004">
    <property type="protein sequence ID" value="NDW04068.1"/>
    <property type="molecule type" value="Genomic_DNA"/>
</dbReference>
<dbReference type="AlphaFoldDB" id="A0A6N9T543"/>
<dbReference type="InterPro" id="IPR003231">
    <property type="entry name" value="ACP"/>
</dbReference>
<dbReference type="InterPro" id="IPR009081">
    <property type="entry name" value="PP-bd_ACP"/>
</dbReference>
<comment type="function">
    <text evidence="3">Carrier of the growing fatty acid chain in fatty acid biosynthesis.</text>
</comment>
<comment type="PTM">
    <text evidence="3">4'-phosphopantetheine is transferred from CoA to a specific serine of apo-ACP by AcpS. This modification is essential for activity because fatty acids are bound in thioester linkage to the sulfhydryl of the prosthetic group.</text>
</comment>
<feature type="modified residue" description="O-(pantetheine 4'-phosphoryl)serine" evidence="3">
    <location>
        <position position="107"/>
    </location>
</feature>
<keyword evidence="2 3" id="KW-0597">Phosphoprotein</keyword>
<dbReference type="PANTHER" id="PTHR20863:SF76">
    <property type="entry name" value="CARRIER DOMAIN-CONTAINING PROTEIN"/>
    <property type="match status" value="1"/>
</dbReference>
<keyword evidence="7" id="KW-1185">Reference proteome</keyword>
<evidence type="ECO:0000256" key="2">
    <source>
        <dbReference type="ARBA" id="ARBA00022553"/>
    </source>
</evidence>
<dbReference type="GO" id="GO:0009245">
    <property type="term" value="P:lipid A biosynthetic process"/>
    <property type="evidence" value="ECO:0007669"/>
    <property type="project" value="TreeGrafter"/>
</dbReference>
<evidence type="ECO:0000259" key="5">
    <source>
        <dbReference type="PROSITE" id="PS50075"/>
    </source>
</evidence>
<dbReference type="GO" id="GO:0005829">
    <property type="term" value="C:cytosol"/>
    <property type="evidence" value="ECO:0007669"/>
    <property type="project" value="TreeGrafter"/>
</dbReference>
<evidence type="ECO:0000313" key="6">
    <source>
        <dbReference type="EMBL" id="NDW04068.1"/>
    </source>
</evidence>
<dbReference type="Proteomes" id="UP000469011">
    <property type="component" value="Unassembled WGS sequence"/>
</dbReference>
<keyword evidence="3" id="KW-0444">Lipid biosynthesis</keyword>
<feature type="compositionally biased region" description="Polar residues" evidence="4">
    <location>
        <begin position="45"/>
        <end position="57"/>
    </location>
</feature>
<dbReference type="NCBIfam" id="NF002148">
    <property type="entry name" value="PRK00982.1-2"/>
    <property type="match status" value="1"/>
</dbReference>
<dbReference type="UniPathway" id="UPA00094"/>
<sequence length="152" mass="15751">MLAVVPDEQRQCCRRASGRGRPRADPQATQAPAASLRGPGLGGSSIRSPNVTSPATPILTSSANVAPAEIRATVADKVRSVIVDCLGVAAFEVTEGASLAEDLGADSLDMVEIALELESEFGVTLDDETVDQVSIVKDFVEAVTSCLARRAA</sequence>
<keyword evidence="1 3" id="KW-0596">Phosphopantetheine</keyword>
<keyword evidence="3" id="KW-0276">Fatty acid metabolism</keyword>
<keyword evidence="3" id="KW-0443">Lipid metabolism</keyword>
<dbReference type="PROSITE" id="PS50075">
    <property type="entry name" value="CARRIER"/>
    <property type="match status" value="1"/>
</dbReference>
<feature type="compositionally biased region" description="Basic residues" evidence="4">
    <location>
        <begin position="12"/>
        <end position="21"/>
    </location>
</feature>
<reference evidence="6 7" key="1">
    <citation type="submission" date="2020-01" db="EMBL/GenBank/DDBJ databases">
        <title>Jiella pacifica sp. nov.</title>
        <authorList>
            <person name="Xue Z."/>
            <person name="Zhu S."/>
            <person name="Chen J."/>
            <person name="Yang J."/>
        </authorList>
    </citation>
    <scope>NUCLEOTIDE SEQUENCE [LARGE SCALE GENOMIC DNA]</scope>
    <source>
        <strain evidence="6 7">40Bstr34</strain>
    </source>
</reference>
<comment type="pathway">
    <text evidence="3">Lipid metabolism; fatty acid biosynthesis.</text>
</comment>
<accession>A0A6N9T543</accession>
<gene>
    <name evidence="3" type="primary">acpP</name>
    <name evidence="6" type="ORF">GTK09_06460</name>
</gene>
<organism evidence="6 7">
    <name type="scientific">Jiella pacifica</name>
    <dbReference type="NCBI Taxonomy" id="2696469"/>
    <lineage>
        <taxon>Bacteria</taxon>
        <taxon>Pseudomonadati</taxon>
        <taxon>Pseudomonadota</taxon>
        <taxon>Alphaproteobacteria</taxon>
        <taxon>Hyphomicrobiales</taxon>
        <taxon>Aurantimonadaceae</taxon>
        <taxon>Jiella</taxon>
    </lineage>
</organism>
<dbReference type="InterPro" id="IPR036736">
    <property type="entry name" value="ACP-like_sf"/>
</dbReference>
<evidence type="ECO:0000256" key="4">
    <source>
        <dbReference type="SAM" id="MobiDB-lite"/>
    </source>
</evidence>
<feature type="domain" description="Carrier" evidence="5">
    <location>
        <begin position="72"/>
        <end position="147"/>
    </location>
</feature>
<comment type="subcellular location">
    <subcellularLocation>
        <location evidence="3">Cytoplasm</location>
    </subcellularLocation>
</comment>
<keyword evidence="3" id="KW-0963">Cytoplasm</keyword>
<dbReference type="GO" id="GO:0000035">
    <property type="term" value="F:acyl binding"/>
    <property type="evidence" value="ECO:0007669"/>
    <property type="project" value="TreeGrafter"/>
</dbReference>
<comment type="caution">
    <text evidence="6">The sequence shown here is derived from an EMBL/GenBank/DDBJ whole genome shotgun (WGS) entry which is preliminary data.</text>
</comment>
<dbReference type="PANTHER" id="PTHR20863">
    <property type="entry name" value="ACYL CARRIER PROTEIN"/>
    <property type="match status" value="1"/>
</dbReference>
<dbReference type="GO" id="GO:0000036">
    <property type="term" value="F:acyl carrier activity"/>
    <property type="evidence" value="ECO:0007669"/>
    <property type="project" value="UniProtKB-UniRule"/>
</dbReference>
<feature type="region of interest" description="Disordered" evidence="4">
    <location>
        <begin position="1"/>
        <end position="57"/>
    </location>
</feature>
<evidence type="ECO:0000256" key="1">
    <source>
        <dbReference type="ARBA" id="ARBA00022450"/>
    </source>
</evidence>
<evidence type="ECO:0000256" key="3">
    <source>
        <dbReference type="HAMAP-Rule" id="MF_01217"/>
    </source>
</evidence>
<name>A0A6N9T543_9HYPH</name>
<protein>
    <recommendedName>
        <fullName evidence="3">Acyl carrier protein</fullName>
        <shortName evidence="3">ACP</shortName>
    </recommendedName>
</protein>
<proteinExistence type="inferred from homology"/>
<comment type="similarity">
    <text evidence="3">Belongs to the acyl carrier protein (ACP) family.</text>
</comment>
<dbReference type="HAMAP" id="MF_01217">
    <property type="entry name" value="Acyl_carrier"/>
    <property type="match status" value="1"/>
</dbReference>
<dbReference type="Pfam" id="PF00550">
    <property type="entry name" value="PP-binding"/>
    <property type="match status" value="1"/>
</dbReference>
<dbReference type="GO" id="GO:0016020">
    <property type="term" value="C:membrane"/>
    <property type="evidence" value="ECO:0007669"/>
    <property type="project" value="GOC"/>
</dbReference>
<dbReference type="Gene3D" id="1.10.1200.10">
    <property type="entry name" value="ACP-like"/>
    <property type="match status" value="1"/>
</dbReference>
<evidence type="ECO:0000313" key="7">
    <source>
        <dbReference type="Proteomes" id="UP000469011"/>
    </source>
</evidence>